<evidence type="ECO:0000313" key="3">
    <source>
        <dbReference type="Proteomes" id="UP000028700"/>
    </source>
</evidence>
<dbReference type="SUPFAM" id="SSF55856">
    <property type="entry name" value="Cytochrome b5-like heme/steroid binding domain"/>
    <property type="match status" value="1"/>
</dbReference>
<protein>
    <submittedName>
        <fullName evidence="2">Cytochrome b5</fullName>
    </submittedName>
</protein>
<evidence type="ECO:0000313" key="2">
    <source>
        <dbReference type="EMBL" id="GAK47852.1"/>
    </source>
</evidence>
<dbReference type="InterPro" id="IPR036400">
    <property type="entry name" value="Cyt_B5-like_heme/steroid_sf"/>
</dbReference>
<sequence length="77" mass="8103">MAEKTFTLEELSQFDGENGHPAYVAVDGVVYDLSNIPAWAGGKHHGLTAGKDHAEAILKAPHGKSVLAKLPVVGKLV</sequence>
<dbReference type="SMART" id="SM01117">
    <property type="entry name" value="Cyt-b5"/>
    <property type="match status" value="1"/>
</dbReference>
<dbReference type="InterPro" id="IPR001199">
    <property type="entry name" value="Cyt_B5-like_heme/steroid-bd"/>
</dbReference>
<reference evidence="2" key="1">
    <citation type="journal article" date="2014" name="Genome Announc.">
        <title>Draft Genome Sequence of Lactobacillus oryzae Strain SG293T.</title>
        <authorList>
            <person name="Tanizawa Y."/>
            <person name="Fujisawa T."/>
            <person name="Mochizuki T."/>
            <person name="Kaminuma E."/>
            <person name="Nakamura Y."/>
            <person name="Tohno M."/>
        </authorList>
    </citation>
    <scope>NUCLEOTIDE SEQUENCE [LARGE SCALE GENOMIC DNA]</scope>
    <source>
        <strain evidence="2">SG293</strain>
    </source>
</reference>
<name>A0A081BII4_9LACO</name>
<dbReference type="RefSeq" id="WP_034527609.1">
    <property type="nucleotide sequence ID" value="NZ_BBJM01000013.1"/>
</dbReference>
<keyword evidence="3" id="KW-1185">Reference proteome</keyword>
<dbReference type="AlphaFoldDB" id="A0A081BII4"/>
<gene>
    <name evidence="2" type="ORF">LOSG293_130410</name>
</gene>
<dbReference type="Gene3D" id="3.10.120.10">
    <property type="entry name" value="Cytochrome b5-like heme/steroid binding domain"/>
    <property type="match status" value="1"/>
</dbReference>
<evidence type="ECO:0000259" key="1">
    <source>
        <dbReference type="SMART" id="SM01117"/>
    </source>
</evidence>
<dbReference type="Pfam" id="PF00173">
    <property type="entry name" value="Cyt-b5"/>
    <property type="match status" value="1"/>
</dbReference>
<dbReference type="EMBL" id="BBJM01000013">
    <property type="protein sequence ID" value="GAK47852.1"/>
    <property type="molecule type" value="Genomic_DNA"/>
</dbReference>
<comment type="caution">
    <text evidence="2">The sequence shown here is derived from an EMBL/GenBank/DDBJ whole genome shotgun (WGS) entry which is preliminary data.</text>
</comment>
<organism evidence="2 3">
    <name type="scientific">Secundilactobacillus oryzae JCM 18671</name>
    <dbReference type="NCBI Taxonomy" id="1291743"/>
    <lineage>
        <taxon>Bacteria</taxon>
        <taxon>Bacillati</taxon>
        <taxon>Bacillota</taxon>
        <taxon>Bacilli</taxon>
        <taxon>Lactobacillales</taxon>
        <taxon>Lactobacillaceae</taxon>
        <taxon>Secundilactobacillus</taxon>
    </lineage>
</organism>
<dbReference type="OrthoDB" id="9785263at2"/>
<proteinExistence type="predicted"/>
<dbReference type="STRING" id="1291743.LOSG293_130410"/>
<dbReference type="Proteomes" id="UP000028700">
    <property type="component" value="Unassembled WGS sequence"/>
</dbReference>
<feature type="domain" description="Cytochrome b5 heme-binding" evidence="1">
    <location>
        <begin position="6"/>
        <end position="77"/>
    </location>
</feature>
<dbReference type="eggNOG" id="COG4892">
    <property type="taxonomic scope" value="Bacteria"/>
</dbReference>
<accession>A0A081BII4</accession>